<feature type="transmembrane region" description="Helical" evidence="1">
    <location>
        <begin position="83"/>
        <end position="99"/>
    </location>
</feature>
<protein>
    <submittedName>
        <fullName evidence="2">Uncharacterized protein</fullName>
    </submittedName>
</protein>
<gene>
    <name evidence="2" type="ORF">LCGC14_0220300</name>
</gene>
<keyword evidence="1" id="KW-0812">Transmembrane</keyword>
<accession>A0A0F9UHM5</accession>
<organism evidence="2">
    <name type="scientific">marine sediment metagenome</name>
    <dbReference type="NCBI Taxonomy" id="412755"/>
    <lineage>
        <taxon>unclassified sequences</taxon>
        <taxon>metagenomes</taxon>
        <taxon>ecological metagenomes</taxon>
    </lineage>
</organism>
<comment type="caution">
    <text evidence="2">The sequence shown here is derived from an EMBL/GenBank/DDBJ whole genome shotgun (WGS) entry which is preliminary data.</text>
</comment>
<keyword evidence="1" id="KW-1133">Transmembrane helix</keyword>
<name>A0A0F9UHM5_9ZZZZ</name>
<dbReference type="EMBL" id="LAZR01000105">
    <property type="protein sequence ID" value="KKN91164.1"/>
    <property type="molecule type" value="Genomic_DNA"/>
</dbReference>
<sequence length="100" mass="11862">MRNFRVFMKAMLIKGHWKYSGKTNKLITNGQRMWLAFSMLIASLVTLATFGRITCWADIFMGLKYASDTKKGNCNYFRRWPNWFFWVVIAWAIVVIVLNR</sequence>
<evidence type="ECO:0000256" key="1">
    <source>
        <dbReference type="SAM" id="Phobius"/>
    </source>
</evidence>
<keyword evidence="1" id="KW-0472">Membrane</keyword>
<proteinExistence type="predicted"/>
<dbReference type="AlphaFoldDB" id="A0A0F9UHM5"/>
<evidence type="ECO:0000313" key="2">
    <source>
        <dbReference type="EMBL" id="KKN91164.1"/>
    </source>
</evidence>
<reference evidence="2" key="1">
    <citation type="journal article" date="2015" name="Nature">
        <title>Complex archaea that bridge the gap between prokaryotes and eukaryotes.</title>
        <authorList>
            <person name="Spang A."/>
            <person name="Saw J.H."/>
            <person name="Jorgensen S.L."/>
            <person name="Zaremba-Niedzwiedzka K."/>
            <person name="Martijn J."/>
            <person name="Lind A.E."/>
            <person name="van Eijk R."/>
            <person name="Schleper C."/>
            <person name="Guy L."/>
            <person name="Ettema T.J."/>
        </authorList>
    </citation>
    <scope>NUCLEOTIDE SEQUENCE</scope>
</reference>